<reference evidence="5" key="2">
    <citation type="submission" date="2025-08" db="UniProtKB">
        <authorList>
            <consortium name="RefSeq"/>
        </authorList>
    </citation>
    <scope>IDENTIFICATION</scope>
    <source>
        <tissue evidence="5">Leaf</tissue>
    </source>
</reference>
<accession>A0ABM0ZJ63</accession>
<dbReference type="InterPro" id="IPR008974">
    <property type="entry name" value="TRAF-like"/>
</dbReference>
<dbReference type="RefSeq" id="XP_010516484.1">
    <property type="nucleotide sequence ID" value="XM_010518182.2"/>
</dbReference>
<dbReference type="SMART" id="SM00061">
    <property type="entry name" value="MATH"/>
    <property type="match status" value="2"/>
</dbReference>
<sequence>MGKKKVNQKAVWVIQNVSSLQSEEIFTDPFVIGGCKWKLLASCLKKYDVEYLSLSLGHVADCESLTFEWRRKAYFCITVVNQLSKKLSVWEETKHWFDGIPPRYYWGFTSMIPLTELLAENSGFVVNGELMIVAEIKVLSVIGGLDVTGESEKASKLLTKTKESLDVTAFQILPSQEEPLITSMAKQVGKEFVWVLQNFSFNSDKCYSDPFVIGGLQWHLLAECDLVFLYLSLCIADCQLLPSEAVKVRLKIVNQLSENLSILKESDHCFDEQSPSCGYAIPSEVLAKDGGFLVNGELTIIAEVLGTSDVFDDFIPLKKFNGFHVHPSQVQSVRRIFERHPDMAVQVRAKNQHLRTTFMNFLTSLIETLCQPLQELSNEDLEEADIALKYLKDVGFKVDWLEGKLNKVKEKKDKERSCEARVQELEAQLHDLKLKFEMEKAELSATRTPLSFDDVV</sequence>
<evidence type="ECO:0000256" key="2">
    <source>
        <dbReference type="SAM" id="Coils"/>
    </source>
</evidence>
<evidence type="ECO:0000313" key="5">
    <source>
        <dbReference type="RefSeq" id="XP_010516484.1"/>
    </source>
</evidence>
<dbReference type="SUPFAM" id="SSF49599">
    <property type="entry name" value="TRAF domain-like"/>
    <property type="match status" value="2"/>
</dbReference>
<dbReference type="PANTHER" id="PTHR46236">
    <property type="entry name" value="TRAF-LIKE SUPERFAMILY PROTEIN"/>
    <property type="match status" value="1"/>
</dbReference>
<keyword evidence="4" id="KW-1185">Reference proteome</keyword>
<reference evidence="4" key="1">
    <citation type="journal article" date="2014" name="Nat. Commun.">
        <title>The emerging biofuel crop Camelina sativa retains a highly undifferentiated hexaploid genome structure.</title>
        <authorList>
            <person name="Kagale S."/>
            <person name="Koh C."/>
            <person name="Nixon J."/>
            <person name="Bollina V."/>
            <person name="Clarke W.E."/>
            <person name="Tuteja R."/>
            <person name="Spillane C."/>
            <person name="Robinson S.J."/>
            <person name="Links M.G."/>
            <person name="Clarke C."/>
            <person name="Higgins E.E."/>
            <person name="Huebert T."/>
            <person name="Sharpe A.G."/>
            <person name="Parkin I.A."/>
        </authorList>
    </citation>
    <scope>NUCLEOTIDE SEQUENCE [LARGE SCALE GENOMIC DNA]</scope>
    <source>
        <strain evidence="4">cv. DH55</strain>
    </source>
</reference>
<feature type="coiled-coil region" evidence="2">
    <location>
        <begin position="408"/>
        <end position="442"/>
    </location>
</feature>
<dbReference type="CDD" id="cd00121">
    <property type="entry name" value="MATH"/>
    <property type="match status" value="2"/>
</dbReference>
<dbReference type="Pfam" id="PF05278">
    <property type="entry name" value="PEARLI-4"/>
    <property type="match status" value="1"/>
</dbReference>
<protein>
    <submittedName>
        <fullName evidence="5">MATH domain and coiled-coil domain-containing protein At3g58340-like</fullName>
    </submittedName>
</protein>
<feature type="domain" description="MATH" evidence="3">
    <location>
        <begin position="7"/>
        <end position="136"/>
    </location>
</feature>
<dbReference type="GeneID" id="104792128"/>
<dbReference type="Gene3D" id="2.60.210.10">
    <property type="entry name" value="Apoptosis, Tumor Necrosis Factor Receptor Associated Protein 2, Chain A"/>
    <property type="match status" value="2"/>
</dbReference>
<proteinExistence type="predicted"/>
<dbReference type="PANTHER" id="PTHR46236:SF33">
    <property type="entry name" value="MEPRIN AND TRAF-LIKE DOMAIN-CONTAINING PROTEIN-RELATED"/>
    <property type="match status" value="1"/>
</dbReference>
<keyword evidence="1 2" id="KW-0175">Coiled coil</keyword>
<organism evidence="4 5">
    <name type="scientific">Camelina sativa</name>
    <name type="common">False flax</name>
    <name type="synonym">Myagrum sativum</name>
    <dbReference type="NCBI Taxonomy" id="90675"/>
    <lineage>
        <taxon>Eukaryota</taxon>
        <taxon>Viridiplantae</taxon>
        <taxon>Streptophyta</taxon>
        <taxon>Embryophyta</taxon>
        <taxon>Tracheophyta</taxon>
        <taxon>Spermatophyta</taxon>
        <taxon>Magnoliopsida</taxon>
        <taxon>eudicotyledons</taxon>
        <taxon>Gunneridae</taxon>
        <taxon>Pentapetalae</taxon>
        <taxon>rosids</taxon>
        <taxon>malvids</taxon>
        <taxon>Brassicales</taxon>
        <taxon>Brassicaceae</taxon>
        <taxon>Camelineae</taxon>
        <taxon>Camelina</taxon>
    </lineage>
</organism>
<dbReference type="InterPro" id="IPR002083">
    <property type="entry name" value="MATH/TRAF_dom"/>
</dbReference>
<dbReference type="InterPro" id="IPR007942">
    <property type="entry name" value="PLipase-like"/>
</dbReference>
<dbReference type="PROSITE" id="PS50144">
    <property type="entry name" value="MATH"/>
    <property type="match status" value="2"/>
</dbReference>
<evidence type="ECO:0000259" key="3">
    <source>
        <dbReference type="PROSITE" id="PS50144"/>
    </source>
</evidence>
<evidence type="ECO:0000313" key="4">
    <source>
        <dbReference type="Proteomes" id="UP000694864"/>
    </source>
</evidence>
<dbReference type="Pfam" id="PF22486">
    <property type="entry name" value="MATH_2"/>
    <property type="match status" value="2"/>
</dbReference>
<name>A0ABM0ZJ63_CAMSA</name>
<feature type="domain" description="MATH" evidence="3">
    <location>
        <begin position="189"/>
        <end position="304"/>
    </location>
</feature>
<evidence type="ECO:0000256" key="1">
    <source>
        <dbReference type="ARBA" id="ARBA00023054"/>
    </source>
</evidence>
<dbReference type="InterPro" id="IPR050804">
    <property type="entry name" value="MCC"/>
</dbReference>
<dbReference type="Proteomes" id="UP000694864">
    <property type="component" value="Chromosome 6"/>
</dbReference>
<gene>
    <name evidence="5" type="primary">LOC104792128</name>
</gene>